<dbReference type="InterPro" id="IPR007236">
    <property type="entry name" value="SlyX"/>
</dbReference>
<keyword evidence="1" id="KW-0175">Coiled coil</keyword>
<keyword evidence="3" id="KW-1185">Reference proteome</keyword>
<name>A0A7Z7HRI9_9PROT</name>
<gene>
    <name evidence="2" type="primary">slyX</name>
    <name evidence="2" type="ORF">SDENCHOL_20421</name>
</gene>
<reference evidence="2" key="1">
    <citation type="submission" date="2017-03" db="EMBL/GenBank/DDBJ databases">
        <authorList>
            <consortium name="AG Boll"/>
        </authorList>
    </citation>
    <scope>NUCLEOTIDE SEQUENCE [LARGE SCALE GENOMIC DNA]</scope>
    <source>
        <strain evidence="2">Chol</strain>
    </source>
</reference>
<sequence length="66" mass="7919">MESRINELEAMLSLADDQLEQLNRVVFRQQEQIDRLQAQLRLIWERMDSLAPAERLSLREEVPPHY</sequence>
<organism evidence="2 3">
    <name type="scientific">Sterolibacterium denitrificans</name>
    <dbReference type="NCBI Taxonomy" id="157592"/>
    <lineage>
        <taxon>Bacteria</taxon>
        <taxon>Pseudomonadati</taxon>
        <taxon>Pseudomonadota</taxon>
        <taxon>Betaproteobacteria</taxon>
        <taxon>Nitrosomonadales</taxon>
        <taxon>Sterolibacteriaceae</taxon>
        <taxon>Sterolibacterium</taxon>
    </lineage>
</organism>
<dbReference type="PANTHER" id="PTHR36508:SF1">
    <property type="entry name" value="PROTEIN SLYX"/>
    <property type="match status" value="1"/>
</dbReference>
<protein>
    <submittedName>
        <fullName evidence="2">Protein SlyX homolog</fullName>
    </submittedName>
</protein>
<evidence type="ECO:0000313" key="3">
    <source>
        <dbReference type="Proteomes" id="UP000242886"/>
    </source>
</evidence>
<dbReference type="PANTHER" id="PTHR36508">
    <property type="entry name" value="PROTEIN SLYX"/>
    <property type="match status" value="1"/>
</dbReference>
<dbReference type="AlphaFoldDB" id="A0A7Z7HRI9"/>
<dbReference type="Proteomes" id="UP000242886">
    <property type="component" value="Chromosome SDENCHOL"/>
</dbReference>
<evidence type="ECO:0000256" key="1">
    <source>
        <dbReference type="SAM" id="Coils"/>
    </source>
</evidence>
<dbReference type="RefSeq" id="WP_154716923.1">
    <property type="nucleotide sequence ID" value="NZ_LT837803.1"/>
</dbReference>
<proteinExistence type="predicted"/>
<accession>A0A7Z7HRI9</accession>
<dbReference type="Pfam" id="PF04102">
    <property type="entry name" value="SlyX"/>
    <property type="match status" value="1"/>
</dbReference>
<dbReference type="EMBL" id="LT837803">
    <property type="protein sequence ID" value="SMB27591.1"/>
    <property type="molecule type" value="Genomic_DNA"/>
</dbReference>
<evidence type="ECO:0000313" key="2">
    <source>
        <dbReference type="EMBL" id="SMB27591.1"/>
    </source>
</evidence>
<feature type="coiled-coil region" evidence="1">
    <location>
        <begin position="5"/>
        <end position="39"/>
    </location>
</feature>